<evidence type="ECO:0000256" key="3">
    <source>
        <dbReference type="SAM" id="MobiDB-lite"/>
    </source>
</evidence>
<organism evidence="7">
    <name type="scientific">Anisakis simplex</name>
    <name type="common">Herring worm</name>
    <dbReference type="NCBI Taxonomy" id="6269"/>
    <lineage>
        <taxon>Eukaryota</taxon>
        <taxon>Metazoa</taxon>
        <taxon>Ecdysozoa</taxon>
        <taxon>Nematoda</taxon>
        <taxon>Chromadorea</taxon>
        <taxon>Rhabditida</taxon>
        <taxon>Spirurina</taxon>
        <taxon>Ascaridomorpha</taxon>
        <taxon>Ascaridoidea</taxon>
        <taxon>Anisakidae</taxon>
        <taxon>Anisakis</taxon>
        <taxon>Anisakis simplex complex</taxon>
    </lineage>
</organism>
<evidence type="ECO:0000313" key="5">
    <source>
        <dbReference type="EMBL" id="VDK18696.1"/>
    </source>
</evidence>
<dbReference type="Gene3D" id="1.10.168.10">
    <property type="entry name" value="Phosducin, domain 2"/>
    <property type="match status" value="1"/>
</dbReference>
<feature type="compositionally biased region" description="Basic and acidic residues" evidence="3">
    <location>
        <begin position="1"/>
        <end position="10"/>
    </location>
</feature>
<proteinExistence type="inferred from homology"/>
<keyword evidence="6" id="KW-1185">Reference proteome</keyword>
<feature type="domain" description="Phosducin" evidence="4">
    <location>
        <begin position="98"/>
        <end position="233"/>
    </location>
</feature>
<protein>
    <submittedName>
        <fullName evidence="7">Phosducin domain-containing protein</fullName>
    </submittedName>
</protein>
<dbReference type="Gene3D" id="3.40.30.10">
    <property type="entry name" value="Glutaredoxin"/>
    <property type="match status" value="1"/>
</dbReference>
<dbReference type="InterPro" id="IPR001200">
    <property type="entry name" value="Phosducin"/>
</dbReference>
<dbReference type="InterPro" id="IPR023196">
    <property type="entry name" value="Phosducin_N_dom_sf"/>
</dbReference>
<dbReference type="SUPFAM" id="SSF52833">
    <property type="entry name" value="Thioredoxin-like"/>
    <property type="match status" value="1"/>
</dbReference>
<feature type="compositionally biased region" description="Polar residues" evidence="3">
    <location>
        <begin position="37"/>
        <end position="47"/>
    </location>
</feature>
<keyword evidence="2" id="KW-0597">Phosphoprotein</keyword>
<dbReference type="PANTHER" id="PTHR46052">
    <property type="entry name" value="PHOSDUCIN-LIKE PROTEIN"/>
    <property type="match status" value="1"/>
</dbReference>
<evidence type="ECO:0000313" key="6">
    <source>
        <dbReference type="Proteomes" id="UP000267096"/>
    </source>
</evidence>
<dbReference type="AlphaFoldDB" id="A0A0M3J1U2"/>
<accession>A0A0M3J1U2</accession>
<evidence type="ECO:0000256" key="1">
    <source>
        <dbReference type="ARBA" id="ARBA00009686"/>
    </source>
</evidence>
<dbReference type="Pfam" id="PF02114">
    <property type="entry name" value="Phosducin"/>
    <property type="match status" value="1"/>
</dbReference>
<gene>
    <name evidence="5" type="ORF">ASIM_LOCUS1375</name>
</gene>
<dbReference type="GO" id="GO:0008277">
    <property type="term" value="P:regulation of G protein-coupled receptor signaling pathway"/>
    <property type="evidence" value="ECO:0007669"/>
    <property type="project" value="InterPro"/>
</dbReference>
<dbReference type="OrthoDB" id="70588at2759"/>
<evidence type="ECO:0000259" key="4">
    <source>
        <dbReference type="Pfam" id="PF02114"/>
    </source>
</evidence>
<feature type="region of interest" description="Disordered" evidence="3">
    <location>
        <begin position="1"/>
        <end position="55"/>
    </location>
</feature>
<dbReference type="InterPro" id="IPR024253">
    <property type="entry name" value="Phosducin_thioredoxin-like_dom"/>
</dbReference>
<dbReference type="InterPro" id="IPR036249">
    <property type="entry name" value="Thioredoxin-like_sf"/>
</dbReference>
<evidence type="ECO:0000313" key="7">
    <source>
        <dbReference type="WBParaSite" id="ASIM_0000149501-mRNA-1"/>
    </source>
</evidence>
<dbReference type="WBParaSite" id="ASIM_0000149501-mRNA-1">
    <property type="protein sequence ID" value="ASIM_0000149501-mRNA-1"/>
    <property type="gene ID" value="ASIM_0000149501"/>
</dbReference>
<sequence>MADLESKLLDGENVGYCSSSDNDEEDIVKKCVDDNDSNYNEPSSHSQLKGMRNTGPKGVLDDWRLFKSEQHKQEIQKQQRIVAEAKRGMLSGGSNTDNRESDDDLERIRQERLEQLKNTITSKQKVIELQSKEQFLTAIEKCRNTLLLIHIYEDAVDACSTLNSVFYTFASKYSHLKLARVKSSILKTSQNFTLNALPTLQVYYNDVLVGNFVRITDQIGEDFDVEKVISFLYQLVVCIHYH</sequence>
<name>A0A0M3J1U2_ANISI</name>
<reference evidence="5 6" key="2">
    <citation type="submission" date="2018-11" db="EMBL/GenBank/DDBJ databases">
        <authorList>
            <consortium name="Pathogen Informatics"/>
        </authorList>
    </citation>
    <scope>NUCLEOTIDE SEQUENCE [LARGE SCALE GENOMIC DNA]</scope>
</reference>
<comment type="similarity">
    <text evidence="1">Belongs to the phosducin family.</text>
</comment>
<evidence type="ECO:0000256" key="2">
    <source>
        <dbReference type="ARBA" id="ARBA00022553"/>
    </source>
</evidence>
<dbReference type="CDD" id="cd02987">
    <property type="entry name" value="Phd_like_Phd"/>
    <property type="match status" value="1"/>
</dbReference>
<dbReference type="PANTHER" id="PTHR46052:SF1">
    <property type="entry name" value="PHOSDUCIN-LIKE PROTEIN"/>
    <property type="match status" value="1"/>
</dbReference>
<dbReference type="EMBL" id="UYRR01001420">
    <property type="protein sequence ID" value="VDK18696.1"/>
    <property type="molecule type" value="Genomic_DNA"/>
</dbReference>
<dbReference type="Proteomes" id="UP000267096">
    <property type="component" value="Unassembled WGS sequence"/>
</dbReference>
<dbReference type="InterPro" id="IPR051499">
    <property type="entry name" value="Phosducin-like_reg"/>
</dbReference>
<reference evidence="7" key="1">
    <citation type="submission" date="2017-02" db="UniProtKB">
        <authorList>
            <consortium name="WormBaseParasite"/>
        </authorList>
    </citation>
    <scope>IDENTIFICATION</scope>
</reference>